<organism evidence="1 2">
    <name type="scientific">Rhodopirellula maiorica SM1</name>
    <dbReference type="NCBI Taxonomy" id="1265738"/>
    <lineage>
        <taxon>Bacteria</taxon>
        <taxon>Pseudomonadati</taxon>
        <taxon>Planctomycetota</taxon>
        <taxon>Planctomycetia</taxon>
        <taxon>Pirellulales</taxon>
        <taxon>Pirellulaceae</taxon>
        <taxon>Novipirellula</taxon>
    </lineage>
</organism>
<dbReference type="Proteomes" id="UP000011991">
    <property type="component" value="Unassembled WGS sequence"/>
</dbReference>
<dbReference type="OrthoDB" id="240576at2"/>
<reference evidence="1 2" key="1">
    <citation type="journal article" date="2013" name="Mar. Genomics">
        <title>Expression of sulfatases in Rhodopirellula baltica and the diversity of sulfatases in the genus Rhodopirellula.</title>
        <authorList>
            <person name="Wegner C.E."/>
            <person name="Richter-Heitmann T."/>
            <person name="Klindworth A."/>
            <person name="Klockow C."/>
            <person name="Richter M."/>
            <person name="Achstetter T."/>
            <person name="Glockner F.O."/>
            <person name="Harder J."/>
        </authorList>
    </citation>
    <scope>NUCLEOTIDE SEQUENCE [LARGE SCALE GENOMIC DNA]</scope>
    <source>
        <strain evidence="1 2">SM1</strain>
    </source>
</reference>
<evidence type="ECO:0000313" key="2">
    <source>
        <dbReference type="Proteomes" id="UP000011991"/>
    </source>
</evidence>
<dbReference type="EMBL" id="ANOG01000313">
    <property type="protein sequence ID" value="EMI20846.1"/>
    <property type="molecule type" value="Genomic_DNA"/>
</dbReference>
<dbReference type="PATRIC" id="fig|1265738.3.peg.2214"/>
<dbReference type="AlphaFoldDB" id="M5RNT0"/>
<accession>M5RNT0</accession>
<proteinExistence type="predicted"/>
<keyword evidence="2" id="KW-1185">Reference proteome</keyword>
<protein>
    <submittedName>
        <fullName evidence="1">Formylmethanofuran dehydrogenase subunit B</fullName>
    </submittedName>
</protein>
<name>M5RNT0_9BACT</name>
<dbReference type="RefSeq" id="WP_008695067.1">
    <property type="nucleotide sequence ID" value="NZ_ANOG01000313.1"/>
</dbReference>
<gene>
    <name evidence="1" type="ORF">RMSM_02210</name>
</gene>
<comment type="caution">
    <text evidence="1">The sequence shown here is derived from an EMBL/GenBank/DDBJ whole genome shotgun (WGS) entry which is preliminary data.</text>
</comment>
<evidence type="ECO:0000313" key="1">
    <source>
        <dbReference type="EMBL" id="EMI20846.1"/>
    </source>
</evidence>
<sequence length="347" mass="36977">MPPTLHVCPFCPLHCDDVSLEPSSEAERIVNVQCAKAITGYTKALSGSQSARIADSAVTTALASKQAKEILAGNGVIHVATTGTDLDTARRLNQLQRENRIRIAVDDSISTAAWRAAVSREGTLSATLGDVRRHADVVWTIGDVDSETPRLRERISADTKECIQSNSLAAEPLAELFYAIRTDTPGSDSNKLTVASIASANYLAVILGRNAFVASEAAATSEMLSKLLWYLNKTRRAIVLKLDAAATNRAVTAWQTNRLVPSVAGDLRHEIHVRLGSPEVGTGAAKMQIGGIDRGRKFAEVFLPAATMGIDRDGVAVRGDATVTIPLAAICPSRELTAIELLEQSLG</sequence>